<proteinExistence type="predicted"/>
<accession>A5BF72</accession>
<organism evidence="1">
    <name type="scientific">Vitis vinifera</name>
    <name type="common">Grape</name>
    <dbReference type="NCBI Taxonomy" id="29760"/>
    <lineage>
        <taxon>Eukaryota</taxon>
        <taxon>Viridiplantae</taxon>
        <taxon>Streptophyta</taxon>
        <taxon>Embryophyta</taxon>
        <taxon>Tracheophyta</taxon>
        <taxon>Spermatophyta</taxon>
        <taxon>Magnoliopsida</taxon>
        <taxon>eudicotyledons</taxon>
        <taxon>Gunneridae</taxon>
        <taxon>Pentapetalae</taxon>
        <taxon>rosids</taxon>
        <taxon>Vitales</taxon>
        <taxon>Vitaceae</taxon>
        <taxon>Viteae</taxon>
        <taxon>Vitis</taxon>
    </lineage>
</organism>
<protein>
    <submittedName>
        <fullName evidence="1">Uncharacterized protein</fullName>
    </submittedName>
</protein>
<sequence>MHEGMGVLSNPLRFGDIRFIETIGFDGFLTGPLHAVAHGISVVCVARNGGLSTHTVEKCLPQPTFRRLQSERTGMMANRLPRSLTVVYSVMMTLPPPRGIMTSQKVFPSLKREAELLTLYIRTFTQGGSVRPLGSYMDHQDARPQHWRRLWEIVDSVVGKDVHTFQKPLVC</sequence>
<dbReference type="EMBL" id="AM457395">
    <property type="protein sequence ID" value="CAN61298.1"/>
    <property type="molecule type" value="Genomic_DNA"/>
</dbReference>
<name>A5BF72_VITVI</name>
<evidence type="ECO:0000313" key="1">
    <source>
        <dbReference type="EMBL" id="CAN61298.1"/>
    </source>
</evidence>
<dbReference type="AlphaFoldDB" id="A5BF72"/>
<reference evidence="1" key="1">
    <citation type="journal article" date="2007" name="PLoS ONE">
        <title>The first genome sequence of an elite grapevine cultivar (Pinot noir Vitis vinifera L.): coping with a highly heterozygous genome.</title>
        <authorList>
            <person name="Velasco R."/>
            <person name="Zharkikh A."/>
            <person name="Troggio M."/>
            <person name="Cartwright D.A."/>
            <person name="Cestaro A."/>
            <person name="Pruss D."/>
            <person name="Pindo M."/>
            <person name="FitzGerald L.M."/>
            <person name="Vezzulli S."/>
            <person name="Reid J."/>
            <person name="Malacarne G."/>
            <person name="Iliev D."/>
            <person name="Coppola G."/>
            <person name="Wardell B."/>
            <person name="Micheletti D."/>
            <person name="Macalma T."/>
            <person name="Facci M."/>
            <person name="Mitchell J.T."/>
            <person name="Perazzolli M."/>
            <person name="Eldredge G."/>
            <person name="Gatto P."/>
            <person name="Oyzerski R."/>
            <person name="Moretto M."/>
            <person name="Gutin N."/>
            <person name="Stefanini M."/>
            <person name="Chen Y."/>
            <person name="Segala C."/>
            <person name="Davenport C."/>
            <person name="Dematte L."/>
            <person name="Mraz A."/>
            <person name="Battilana J."/>
            <person name="Stormo K."/>
            <person name="Costa F."/>
            <person name="Tao Q."/>
            <person name="Si-Ammour A."/>
            <person name="Harkins T."/>
            <person name="Lackey A."/>
            <person name="Perbost C."/>
            <person name="Taillon B."/>
            <person name="Stella A."/>
            <person name="Solovyev V."/>
            <person name="Fawcett J.A."/>
            <person name="Sterck L."/>
            <person name="Vandepoele K."/>
            <person name="Grando S.M."/>
            <person name="Toppo S."/>
            <person name="Moser C."/>
            <person name="Lanchbury J."/>
            <person name="Bogden R."/>
            <person name="Skolnick M."/>
            <person name="Sgaramella V."/>
            <person name="Bhatnagar S.K."/>
            <person name="Fontana P."/>
            <person name="Gutin A."/>
            <person name="Van de Peer Y."/>
            <person name="Salamini F."/>
            <person name="Viola R."/>
        </authorList>
    </citation>
    <scope>NUCLEOTIDE SEQUENCE</scope>
</reference>
<gene>
    <name evidence="1" type="ORF">VITISV_027057</name>
</gene>